<dbReference type="InterPro" id="IPR011990">
    <property type="entry name" value="TPR-like_helical_dom_sf"/>
</dbReference>
<proteinExistence type="predicted"/>
<organism evidence="2">
    <name type="scientific">Planktothricoides sp. SpSt-374</name>
    <dbReference type="NCBI Taxonomy" id="2282167"/>
    <lineage>
        <taxon>Bacteria</taxon>
        <taxon>Bacillati</taxon>
        <taxon>Cyanobacteriota</taxon>
        <taxon>Cyanophyceae</taxon>
        <taxon>Oscillatoriophycideae</taxon>
        <taxon>Oscillatoriales</taxon>
        <taxon>Oscillatoriaceae</taxon>
        <taxon>Planktothricoides</taxon>
    </lineage>
</organism>
<reference evidence="2" key="1">
    <citation type="journal article" date="2020" name="mSystems">
        <title>Genome- and Community-Level Interaction Insights into Carbon Utilization and Element Cycling Functions of Hydrothermarchaeota in Hydrothermal Sediment.</title>
        <authorList>
            <person name="Zhou Z."/>
            <person name="Liu Y."/>
            <person name="Xu W."/>
            <person name="Pan J."/>
            <person name="Luo Z.H."/>
            <person name="Li M."/>
        </authorList>
    </citation>
    <scope>NUCLEOTIDE SEQUENCE [LARGE SCALE GENOMIC DNA]</scope>
    <source>
        <strain evidence="2">SpSt-374</strain>
    </source>
</reference>
<dbReference type="Gene3D" id="1.25.40.10">
    <property type="entry name" value="Tetratricopeptide repeat domain"/>
    <property type="match status" value="1"/>
</dbReference>
<feature type="chain" id="PRO_5028288968" evidence="1">
    <location>
        <begin position="22"/>
        <end position="123"/>
    </location>
</feature>
<protein>
    <submittedName>
        <fullName evidence="2">Uncharacterized protein</fullName>
    </submittedName>
</protein>
<sequence length="123" mass="14040">MRKKISILRLTVLGFSWTFLAFPSGLSAQEFANVNPAAAALILEGDAFKDDGSIKEAEAIYRQVIEQYPDYANGYRVLGLFVNYYYQNQPQQALEYYTKFRDLCQAQNLDCVDYGASLMQRVQ</sequence>
<keyword evidence="1" id="KW-0732">Signal</keyword>
<feature type="signal peptide" evidence="1">
    <location>
        <begin position="1"/>
        <end position="21"/>
    </location>
</feature>
<dbReference type="EMBL" id="DSPX01000041">
    <property type="protein sequence ID" value="HGF99901.1"/>
    <property type="molecule type" value="Genomic_DNA"/>
</dbReference>
<dbReference type="InterPro" id="IPR019734">
    <property type="entry name" value="TPR_rpt"/>
</dbReference>
<evidence type="ECO:0000256" key="1">
    <source>
        <dbReference type="SAM" id="SignalP"/>
    </source>
</evidence>
<accession>A0A7C3ZIQ7</accession>
<gene>
    <name evidence="2" type="ORF">ENR15_04350</name>
</gene>
<comment type="caution">
    <text evidence="2">The sequence shown here is derived from an EMBL/GenBank/DDBJ whole genome shotgun (WGS) entry which is preliminary data.</text>
</comment>
<name>A0A7C3ZIQ7_9CYAN</name>
<dbReference type="SUPFAM" id="SSF48452">
    <property type="entry name" value="TPR-like"/>
    <property type="match status" value="1"/>
</dbReference>
<dbReference type="AlphaFoldDB" id="A0A7C3ZIQ7"/>
<dbReference type="Pfam" id="PF13174">
    <property type="entry name" value="TPR_6"/>
    <property type="match status" value="1"/>
</dbReference>
<evidence type="ECO:0000313" key="2">
    <source>
        <dbReference type="EMBL" id="HGF99901.1"/>
    </source>
</evidence>